<feature type="non-terminal residue" evidence="2">
    <location>
        <position position="116"/>
    </location>
</feature>
<organism evidence="2">
    <name type="scientific">marine sediment metagenome</name>
    <dbReference type="NCBI Taxonomy" id="412755"/>
    <lineage>
        <taxon>unclassified sequences</taxon>
        <taxon>metagenomes</taxon>
        <taxon>ecological metagenomes</taxon>
    </lineage>
</organism>
<dbReference type="InterPro" id="IPR036457">
    <property type="entry name" value="PPM-type-like_dom_sf"/>
</dbReference>
<dbReference type="Gene3D" id="3.60.40.10">
    <property type="entry name" value="PPM-type phosphatase domain"/>
    <property type="match status" value="1"/>
</dbReference>
<name>X0SQX4_9ZZZZ</name>
<gene>
    <name evidence="2" type="ORF">S01H1_14369</name>
</gene>
<feature type="region of interest" description="Disordered" evidence="1">
    <location>
        <begin position="1"/>
        <end position="32"/>
    </location>
</feature>
<dbReference type="EMBL" id="BARS01007468">
    <property type="protein sequence ID" value="GAF83454.1"/>
    <property type="molecule type" value="Genomic_DNA"/>
</dbReference>
<protein>
    <recommendedName>
        <fullName evidence="3">PPM-type phosphatase domain-containing protein</fullName>
    </recommendedName>
</protein>
<evidence type="ECO:0008006" key="3">
    <source>
        <dbReference type="Google" id="ProtNLM"/>
    </source>
</evidence>
<dbReference type="SUPFAM" id="SSF81606">
    <property type="entry name" value="PP2C-like"/>
    <property type="match status" value="1"/>
</dbReference>
<comment type="caution">
    <text evidence="2">The sequence shown here is derived from an EMBL/GenBank/DDBJ whole genome shotgun (WGS) entry which is preliminary data.</text>
</comment>
<accession>X0SQX4</accession>
<evidence type="ECO:0000256" key="1">
    <source>
        <dbReference type="SAM" id="MobiDB-lite"/>
    </source>
</evidence>
<proteinExistence type="predicted"/>
<sequence>MAGKIKFEVGKASHPGRKRDHNEDSLGFFEPEDPDQLAERGAIYIVADGMGGHEAGAVASDRAWRKVIDEYYYGDPALGIKESLERAIKIANEEIYGLASRNPTWAGMGSTIVAAV</sequence>
<evidence type="ECO:0000313" key="2">
    <source>
        <dbReference type="EMBL" id="GAF83454.1"/>
    </source>
</evidence>
<reference evidence="2" key="1">
    <citation type="journal article" date="2014" name="Front. Microbiol.">
        <title>High frequency of phylogenetically diverse reductive dehalogenase-homologous genes in deep subseafloor sedimentary metagenomes.</title>
        <authorList>
            <person name="Kawai M."/>
            <person name="Futagami T."/>
            <person name="Toyoda A."/>
            <person name="Takaki Y."/>
            <person name="Nishi S."/>
            <person name="Hori S."/>
            <person name="Arai W."/>
            <person name="Tsubouchi T."/>
            <person name="Morono Y."/>
            <person name="Uchiyama I."/>
            <person name="Ito T."/>
            <person name="Fujiyama A."/>
            <person name="Inagaki F."/>
            <person name="Takami H."/>
        </authorList>
    </citation>
    <scope>NUCLEOTIDE SEQUENCE</scope>
    <source>
        <strain evidence="2">Expedition CK06-06</strain>
    </source>
</reference>
<dbReference type="AlphaFoldDB" id="X0SQX4"/>
<feature type="compositionally biased region" description="Basic and acidic residues" evidence="1">
    <location>
        <begin position="1"/>
        <end position="11"/>
    </location>
</feature>